<dbReference type="PIRSF" id="PIRSF000451">
    <property type="entry name" value="PKS_III"/>
    <property type="match status" value="1"/>
</dbReference>
<evidence type="ECO:0000256" key="2">
    <source>
        <dbReference type="ARBA" id="ARBA00022679"/>
    </source>
</evidence>
<protein>
    <submittedName>
        <fullName evidence="6">Type III polyketide synthase</fullName>
    </submittedName>
</protein>
<dbReference type="InterPro" id="IPR001099">
    <property type="entry name" value="Chalcone/stilbene_synt_N"/>
</dbReference>
<evidence type="ECO:0000256" key="1">
    <source>
        <dbReference type="ARBA" id="ARBA00005531"/>
    </source>
</evidence>
<sequence length="360" mass="37595">MSVIAAVRGVLPEHRYAQEDLTAGLAELVGLGPQHLAMLEQVHRNAGVEHRHLALPLEDYVDATADFGRSNDHFIEAATDLGARAVQEALDAAGLAAGDVDLLVSTTITGLAVPSLDARLMARLPLREDLKRIPIVGLGCVGGAAGVGRVDEWLAGHPDGVAVLLAVEICSLTLQRDDTSTANLVASGLFGDGAAAVVLVGDRAADRLAPDGIRVCGSRSRLYPGTERAMGWDVGSSGLRIVLGAEVPDLVRTQVRADVDRFLSAYGMERAQIGWWVAHPGGPKVLDAMAEALEVEPAALGVTWRSLAAIGNLSSASVLHVLADTLRDAPPEPGSPGVLLAMGPGFCLETVLLRAPGERR</sequence>
<dbReference type="RefSeq" id="WP_252594736.1">
    <property type="nucleotide sequence ID" value="NZ_CP099489.1"/>
</dbReference>
<evidence type="ECO:0000313" key="6">
    <source>
        <dbReference type="EMBL" id="USQ81327.1"/>
    </source>
</evidence>
<name>A0ABY4YYY0_9MICO</name>
<dbReference type="EMBL" id="CP099489">
    <property type="protein sequence ID" value="USQ81327.1"/>
    <property type="molecule type" value="Genomic_DNA"/>
</dbReference>
<keyword evidence="7" id="KW-1185">Reference proteome</keyword>
<gene>
    <name evidence="6" type="ORF">NF556_06685</name>
</gene>
<dbReference type="Pfam" id="PF00195">
    <property type="entry name" value="Chal_sti_synt_N"/>
    <property type="match status" value="1"/>
</dbReference>
<dbReference type="InterPro" id="IPR016039">
    <property type="entry name" value="Thiolase-like"/>
</dbReference>
<organism evidence="6 7">
    <name type="scientific">Ornithinimicrobium faecis</name>
    <dbReference type="NCBI Taxonomy" id="2934158"/>
    <lineage>
        <taxon>Bacteria</taxon>
        <taxon>Bacillati</taxon>
        <taxon>Actinomycetota</taxon>
        <taxon>Actinomycetes</taxon>
        <taxon>Micrococcales</taxon>
        <taxon>Ornithinimicrobiaceae</taxon>
        <taxon>Ornithinimicrobium</taxon>
    </lineage>
</organism>
<feature type="domain" description="Chalcone/stilbene synthase N-terminal" evidence="4">
    <location>
        <begin position="72"/>
        <end position="200"/>
    </location>
</feature>
<evidence type="ECO:0000313" key="7">
    <source>
        <dbReference type="Proteomes" id="UP001056455"/>
    </source>
</evidence>
<dbReference type="CDD" id="cd00831">
    <property type="entry name" value="CHS_like"/>
    <property type="match status" value="1"/>
</dbReference>
<dbReference type="Pfam" id="PF02797">
    <property type="entry name" value="Chal_sti_synt_C"/>
    <property type="match status" value="1"/>
</dbReference>
<feature type="domain" description="Chalcone/stilbene synthase C-terminal" evidence="5">
    <location>
        <begin position="220"/>
        <end position="355"/>
    </location>
</feature>
<keyword evidence="2" id="KW-0808">Transferase</keyword>
<accession>A0ABY4YYY0</accession>
<dbReference type="SUPFAM" id="SSF53901">
    <property type="entry name" value="Thiolase-like"/>
    <property type="match status" value="2"/>
</dbReference>
<dbReference type="InterPro" id="IPR012328">
    <property type="entry name" value="Chalcone/stilbene_synt_C"/>
</dbReference>
<dbReference type="PANTHER" id="PTHR11877:SF99">
    <property type="entry name" value="1,3,6,8-TETRAHYDROXYNAPHTHALENE SYNTHASE"/>
    <property type="match status" value="1"/>
</dbReference>
<evidence type="ECO:0000259" key="4">
    <source>
        <dbReference type="Pfam" id="PF00195"/>
    </source>
</evidence>
<proteinExistence type="inferred from homology"/>
<evidence type="ECO:0000256" key="3">
    <source>
        <dbReference type="ARBA" id="ARBA00023315"/>
    </source>
</evidence>
<keyword evidence="3" id="KW-0012">Acyltransferase</keyword>
<comment type="similarity">
    <text evidence="1">Belongs to the thiolase-like superfamily. Chalcone/stilbene synthases family.</text>
</comment>
<reference evidence="6" key="1">
    <citation type="submission" date="2022-06" db="EMBL/GenBank/DDBJ databases">
        <title>Ornithinimicrobium HY1793.</title>
        <authorList>
            <person name="Huang Y."/>
        </authorList>
    </citation>
    <scope>NUCLEOTIDE SEQUENCE</scope>
    <source>
        <strain evidence="6">HY1793</strain>
    </source>
</reference>
<dbReference type="InterPro" id="IPR011141">
    <property type="entry name" value="Polyketide_synthase_type-III"/>
</dbReference>
<dbReference type="Proteomes" id="UP001056455">
    <property type="component" value="Chromosome"/>
</dbReference>
<dbReference type="PANTHER" id="PTHR11877">
    <property type="entry name" value="HYDROXYMETHYLGLUTARYL-COA SYNTHASE"/>
    <property type="match status" value="1"/>
</dbReference>
<evidence type="ECO:0000259" key="5">
    <source>
        <dbReference type="Pfam" id="PF02797"/>
    </source>
</evidence>
<dbReference type="Gene3D" id="3.40.47.10">
    <property type="match status" value="2"/>
</dbReference>